<dbReference type="OrthoDB" id="16510at2759"/>
<comment type="subcellular location">
    <subcellularLocation>
        <location evidence="1">Endoplasmic reticulum membrane</location>
        <topology evidence="1">Multi-pass membrane protein</topology>
    </subcellularLocation>
</comment>
<evidence type="ECO:0000256" key="6">
    <source>
        <dbReference type="ARBA" id="ARBA00023136"/>
    </source>
</evidence>
<dbReference type="AlphaFoldDB" id="A0A9P6WJF4"/>
<proteinExistence type="inferred from homology"/>
<name>A0A9P6WJF4_9ASCO</name>
<feature type="transmembrane region" description="Helical" evidence="7">
    <location>
        <begin position="113"/>
        <end position="135"/>
    </location>
</feature>
<sequence>MDENKIHTNPKKNKTVLLGKEVENEEETRSIFIPAQVHNNNVLSYYKDLTCLILGSSCGILQLKAIEGLIFFIITSIISSSLYQISMINFGYINKGKKYTIKDFYEYPIRDIYLGDIGRNIATFTMMWCLLGALVTY</sequence>
<evidence type="ECO:0000256" key="4">
    <source>
        <dbReference type="ARBA" id="ARBA00022824"/>
    </source>
</evidence>
<evidence type="ECO:0008006" key="10">
    <source>
        <dbReference type="Google" id="ProtNLM"/>
    </source>
</evidence>
<evidence type="ECO:0000256" key="2">
    <source>
        <dbReference type="ARBA" id="ARBA00009436"/>
    </source>
</evidence>
<keyword evidence="5 7" id="KW-1133">Transmembrane helix</keyword>
<reference evidence="8" key="1">
    <citation type="submission" date="2020-11" db="EMBL/GenBank/DDBJ databases">
        <title>Kefir isolates.</title>
        <authorList>
            <person name="Marcisauskas S."/>
            <person name="Kim Y."/>
            <person name="Blasche S."/>
        </authorList>
    </citation>
    <scope>NUCLEOTIDE SEQUENCE</scope>
    <source>
        <strain evidence="8">Olga-1</strain>
    </source>
</reference>
<dbReference type="EMBL" id="PUHW01000188">
    <property type="protein sequence ID" value="KAG0688047.1"/>
    <property type="molecule type" value="Genomic_DNA"/>
</dbReference>
<evidence type="ECO:0000256" key="7">
    <source>
        <dbReference type="SAM" id="Phobius"/>
    </source>
</evidence>
<accession>A0A9P6WJF4</accession>
<keyword evidence="3 7" id="KW-0812">Transmembrane</keyword>
<dbReference type="Pfam" id="PF07019">
    <property type="entry name" value="EMC6"/>
    <property type="match status" value="1"/>
</dbReference>
<comment type="similarity">
    <text evidence="2">Belongs to the EMC6 family.</text>
</comment>
<evidence type="ECO:0000256" key="5">
    <source>
        <dbReference type="ARBA" id="ARBA00022989"/>
    </source>
</evidence>
<evidence type="ECO:0000313" key="8">
    <source>
        <dbReference type="EMBL" id="KAG0688047.1"/>
    </source>
</evidence>
<keyword evidence="9" id="KW-1185">Reference proteome</keyword>
<protein>
    <recommendedName>
        <fullName evidence="10">ER membrane protein complex subunit 6</fullName>
    </recommendedName>
</protein>
<feature type="transmembrane region" description="Helical" evidence="7">
    <location>
        <begin position="69"/>
        <end position="92"/>
    </location>
</feature>
<keyword evidence="4" id="KW-0256">Endoplasmic reticulum</keyword>
<gene>
    <name evidence="8" type="ORF">C6P40_001466</name>
</gene>
<dbReference type="Proteomes" id="UP000697127">
    <property type="component" value="Unassembled WGS sequence"/>
</dbReference>
<evidence type="ECO:0000313" key="9">
    <source>
        <dbReference type="Proteomes" id="UP000697127"/>
    </source>
</evidence>
<dbReference type="GO" id="GO:0005789">
    <property type="term" value="C:endoplasmic reticulum membrane"/>
    <property type="evidence" value="ECO:0007669"/>
    <property type="project" value="UniProtKB-SubCell"/>
</dbReference>
<keyword evidence="6 7" id="KW-0472">Membrane</keyword>
<evidence type="ECO:0000256" key="3">
    <source>
        <dbReference type="ARBA" id="ARBA00022692"/>
    </source>
</evidence>
<comment type="caution">
    <text evidence="8">The sequence shown here is derived from an EMBL/GenBank/DDBJ whole genome shotgun (WGS) entry which is preliminary data.</text>
</comment>
<evidence type="ECO:0000256" key="1">
    <source>
        <dbReference type="ARBA" id="ARBA00004477"/>
    </source>
</evidence>
<dbReference type="InterPro" id="IPR029008">
    <property type="entry name" value="EMC6-like"/>
</dbReference>
<organism evidence="8 9">
    <name type="scientific">Pichia californica</name>
    <dbReference type="NCBI Taxonomy" id="460514"/>
    <lineage>
        <taxon>Eukaryota</taxon>
        <taxon>Fungi</taxon>
        <taxon>Dikarya</taxon>
        <taxon>Ascomycota</taxon>
        <taxon>Saccharomycotina</taxon>
        <taxon>Pichiomycetes</taxon>
        <taxon>Pichiales</taxon>
        <taxon>Pichiaceae</taxon>
        <taxon>Pichia</taxon>
    </lineage>
</organism>